<dbReference type="PROSITE" id="PS00868">
    <property type="entry name" value="CYS_MET_METAB_PP"/>
    <property type="match status" value="1"/>
</dbReference>
<dbReference type="Proteomes" id="UP001596266">
    <property type="component" value="Unassembled WGS sequence"/>
</dbReference>
<keyword evidence="4 5" id="KW-0663">Pyridoxal phosphate</keyword>
<keyword evidence="7" id="KW-1185">Reference proteome</keyword>
<reference evidence="7" key="1">
    <citation type="journal article" date="2019" name="Int. J. Syst. Evol. Microbiol.">
        <title>The Global Catalogue of Microorganisms (GCM) 10K type strain sequencing project: providing services to taxonomists for standard genome sequencing and annotation.</title>
        <authorList>
            <consortium name="The Broad Institute Genomics Platform"/>
            <consortium name="The Broad Institute Genome Sequencing Center for Infectious Disease"/>
            <person name="Wu L."/>
            <person name="Ma J."/>
        </authorList>
    </citation>
    <scope>NUCLEOTIDE SEQUENCE [LARGE SCALE GENOMIC DNA]</scope>
    <source>
        <strain evidence="7">CGMCC 1.15277</strain>
    </source>
</reference>
<dbReference type="CDD" id="cd00614">
    <property type="entry name" value="CGS_like"/>
    <property type="match status" value="1"/>
</dbReference>
<comment type="similarity">
    <text evidence="2 5">Belongs to the trans-sulfuration enzymes family.</text>
</comment>
<dbReference type="Pfam" id="PF01053">
    <property type="entry name" value="Cys_Met_Meta_PP"/>
    <property type="match status" value="1"/>
</dbReference>
<evidence type="ECO:0000256" key="4">
    <source>
        <dbReference type="ARBA" id="ARBA00022898"/>
    </source>
</evidence>
<protein>
    <submittedName>
        <fullName evidence="6">O-acetylhomoserine aminocarboxypropyltransferase/cysteine synthase family protein</fullName>
    </submittedName>
</protein>
<evidence type="ECO:0000313" key="6">
    <source>
        <dbReference type="EMBL" id="MFC6395393.1"/>
    </source>
</evidence>
<dbReference type="NCBIfam" id="TIGR01326">
    <property type="entry name" value="OAH_OAS_sulfhy"/>
    <property type="match status" value="1"/>
</dbReference>
<accession>A0ABW1WVT9</accession>
<evidence type="ECO:0000313" key="7">
    <source>
        <dbReference type="Proteomes" id="UP001596266"/>
    </source>
</evidence>
<dbReference type="InterPro" id="IPR015422">
    <property type="entry name" value="PyrdxlP-dep_Trfase_small"/>
</dbReference>
<dbReference type="InterPro" id="IPR054542">
    <property type="entry name" value="Cys_met_metab_PP"/>
</dbReference>
<comment type="caution">
    <text evidence="6">The sequence shown here is derived from an EMBL/GenBank/DDBJ whole genome shotgun (WGS) entry which is preliminary data.</text>
</comment>
<dbReference type="Gene3D" id="3.40.640.10">
    <property type="entry name" value="Type I PLP-dependent aspartate aminotransferase-like (Major domain)"/>
    <property type="match status" value="1"/>
</dbReference>
<sequence length="438" mass="46267">MSIDKAAFLASASPATLAVHAGQEVPDPTTKSRAVPIYQTAAFTFDDTEHAAALFSLAQPGNIYGRIMNPTTTVFEDRVNALEGGVGALATASGAAAITYAVLNLVNAGDNIVAMSTLYGGTFALFAHTLPQFGIEARFVDPAHPEQIAEVADDKTRLVFGESMGNPSLQVVDLDAWSEAAHAIGVPLIIDNTVPTPYLCRPFEHGADVVVHSATKYLGGHGTAIGGVIVDSGKFDWTANADRFPSITSPDHAYHEVVWTEAAGPAAYIIRARTVLLRNTGATLAPLHSWLFCQGMETLHLRMERHSANALAVARFLADHPQVAWVNYPGLDDSPHKATADKVMTGKGYGGIVSFGLTAGREAGARFVDSLQLFSHLANIGDAKSLVIHNATTTHSQLTPDELEAAGVPAEMVRLAVGIEDVDDILADLTQALDGLAE</sequence>
<dbReference type="Gene3D" id="3.90.1150.10">
    <property type="entry name" value="Aspartate Aminotransferase, domain 1"/>
    <property type="match status" value="1"/>
</dbReference>
<dbReference type="InterPro" id="IPR000277">
    <property type="entry name" value="Cys/Met-Metab_PyrdxlP-dep_enz"/>
</dbReference>
<dbReference type="InterPro" id="IPR015421">
    <property type="entry name" value="PyrdxlP-dep_Trfase_major"/>
</dbReference>
<proteinExistence type="inferred from homology"/>
<name>A0ABW1WVT9_9ACTN</name>
<dbReference type="PANTHER" id="PTHR43797:SF2">
    <property type="entry name" value="HOMOCYSTEINE_CYSTEINE SYNTHASE"/>
    <property type="match status" value="1"/>
</dbReference>
<organism evidence="6 7">
    <name type="scientific">Luteococcus sanguinis</name>
    <dbReference type="NCBI Taxonomy" id="174038"/>
    <lineage>
        <taxon>Bacteria</taxon>
        <taxon>Bacillati</taxon>
        <taxon>Actinomycetota</taxon>
        <taxon>Actinomycetes</taxon>
        <taxon>Propionibacteriales</taxon>
        <taxon>Propionibacteriaceae</taxon>
        <taxon>Luteococcus</taxon>
    </lineage>
</organism>
<dbReference type="PIRSF" id="PIRSF001434">
    <property type="entry name" value="CGS"/>
    <property type="match status" value="1"/>
</dbReference>
<evidence type="ECO:0000256" key="1">
    <source>
        <dbReference type="ARBA" id="ARBA00001933"/>
    </source>
</evidence>
<dbReference type="PANTHER" id="PTHR43797">
    <property type="entry name" value="HOMOCYSTEINE/CYSTEINE SYNTHASE"/>
    <property type="match status" value="1"/>
</dbReference>
<dbReference type="RefSeq" id="WP_343886680.1">
    <property type="nucleotide sequence ID" value="NZ_BAAAKI010000017.1"/>
</dbReference>
<gene>
    <name evidence="6" type="ORF">ACFP57_00080</name>
</gene>
<dbReference type="EMBL" id="JBHSUA010000002">
    <property type="protein sequence ID" value="MFC6395393.1"/>
    <property type="molecule type" value="Genomic_DNA"/>
</dbReference>
<dbReference type="InterPro" id="IPR015424">
    <property type="entry name" value="PyrdxlP-dep_Trfase"/>
</dbReference>
<evidence type="ECO:0000256" key="2">
    <source>
        <dbReference type="ARBA" id="ARBA00009077"/>
    </source>
</evidence>
<evidence type="ECO:0000256" key="5">
    <source>
        <dbReference type="RuleBase" id="RU362118"/>
    </source>
</evidence>
<keyword evidence="3" id="KW-0808">Transferase</keyword>
<dbReference type="SUPFAM" id="SSF53383">
    <property type="entry name" value="PLP-dependent transferases"/>
    <property type="match status" value="1"/>
</dbReference>
<evidence type="ECO:0000256" key="3">
    <source>
        <dbReference type="ARBA" id="ARBA00022679"/>
    </source>
</evidence>
<comment type="cofactor">
    <cofactor evidence="1 5">
        <name>pyridoxal 5'-phosphate</name>
        <dbReference type="ChEBI" id="CHEBI:597326"/>
    </cofactor>
</comment>
<dbReference type="InterPro" id="IPR006235">
    <property type="entry name" value="OAc-hSer/O-AcSer_sulfhydrylase"/>
</dbReference>